<sequence>MSTSTTTEVKLPPPEPREAILTRRYVILLFALTLGLVGIPLWYYTTLIYRAPLAYDKMDYYDQHMKNDFHIETLVHLNIGDEFPDIVPATQLVVDRRLDERLGDRKGWRLKMAKGCVPNEYCVNLYVADDNTYAVSEYGRDIFISYTENTLASNQLPEFIAETLLDNVFDQEIDLFKGVDDETSKKVIAYSPKYHLTFSLFSQGGSPVSWEIADALESYFIPFKDELMRVANFTIDTQVQFYSTLSVEPKQADGEFVLTQDDLSTFVNFAEWSLSSIHSYPTLNFILFIPSPANSPLVIQGSQTNSFLIPQWGGVSILNTDVTKTAHLTKEQLLPVLETFTSQLLSLLGAPTLPKSPIIRIDSLSRVSTLRALLAASSSLGSLHRLSKSLPDIAIPKSVLASVDASLGAISQSLAALKSGNWMTSEAITSAGVAMTQAHNAFFEKMMVQQAFFPEEHKVAVYLPLLGPVCVMILLGLMRFKKELKN</sequence>
<dbReference type="STRING" id="1173061.A0A0J9XHL3"/>
<reference evidence="11" key="1">
    <citation type="submission" date="2014-03" db="EMBL/GenBank/DDBJ databases">
        <authorList>
            <person name="Casaregola S."/>
        </authorList>
    </citation>
    <scope>NUCLEOTIDE SEQUENCE [LARGE SCALE GENOMIC DNA]</scope>
    <source>
        <strain evidence="11">CLIB 918</strain>
    </source>
</reference>
<dbReference type="PANTHER" id="PTHR21072:SF13">
    <property type="entry name" value="GPI TRANSAMIDASE COMPONENT PIG-S"/>
    <property type="match status" value="1"/>
</dbReference>
<feature type="transmembrane region" description="Helical" evidence="10">
    <location>
        <begin position="459"/>
        <end position="478"/>
    </location>
</feature>
<evidence type="ECO:0000256" key="10">
    <source>
        <dbReference type="SAM" id="Phobius"/>
    </source>
</evidence>
<comment type="similarity">
    <text evidence="3">Belongs to the PIGS family.</text>
</comment>
<evidence type="ECO:0000256" key="1">
    <source>
        <dbReference type="ARBA" id="ARBA00004477"/>
    </source>
</evidence>
<proteinExistence type="inferred from homology"/>
<evidence type="ECO:0000256" key="6">
    <source>
        <dbReference type="ARBA" id="ARBA00022824"/>
    </source>
</evidence>
<dbReference type="GO" id="GO:0006506">
    <property type="term" value="P:GPI anchor biosynthetic process"/>
    <property type="evidence" value="ECO:0007669"/>
    <property type="project" value="UniProtKB-UniPathway"/>
</dbReference>
<evidence type="ECO:0000313" key="11">
    <source>
        <dbReference type="EMBL" id="CDO56781.1"/>
    </source>
</evidence>
<keyword evidence="12" id="KW-1185">Reference proteome</keyword>
<keyword evidence="9" id="KW-0325">Glycoprotein</keyword>
<organism evidence="11 12">
    <name type="scientific">Geotrichum candidum</name>
    <name type="common">Oospora lactis</name>
    <name type="synonym">Dipodascus geotrichum</name>
    <dbReference type="NCBI Taxonomy" id="1173061"/>
    <lineage>
        <taxon>Eukaryota</taxon>
        <taxon>Fungi</taxon>
        <taxon>Dikarya</taxon>
        <taxon>Ascomycota</taxon>
        <taxon>Saccharomycotina</taxon>
        <taxon>Dipodascomycetes</taxon>
        <taxon>Dipodascales</taxon>
        <taxon>Dipodascaceae</taxon>
        <taxon>Geotrichum</taxon>
    </lineage>
</organism>
<name>A0A0J9XHL3_GEOCN</name>
<dbReference type="PANTHER" id="PTHR21072">
    <property type="entry name" value="GPI TRANSAMIDASE COMPONENT PIG-S"/>
    <property type="match status" value="1"/>
</dbReference>
<feature type="transmembrane region" description="Helical" evidence="10">
    <location>
        <begin position="25"/>
        <end position="44"/>
    </location>
</feature>
<dbReference type="GO" id="GO:0016255">
    <property type="term" value="P:attachment of GPI anchor to protein"/>
    <property type="evidence" value="ECO:0007669"/>
    <property type="project" value="InterPro"/>
</dbReference>
<dbReference type="Proteomes" id="UP000242525">
    <property type="component" value="Unassembled WGS sequence"/>
</dbReference>
<dbReference type="GO" id="GO:0042765">
    <property type="term" value="C:GPI-anchor transamidase complex"/>
    <property type="evidence" value="ECO:0007669"/>
    <property type="project" value="InterPro"/>
</dbReference>
<evidence type="ECO:0000256" key="9">
    <source>
        <dbReference type="ARBA" id="ARBA00023180"/>
    </source>
</evidence>
<comment type="caution">
    <text evidence="11">The sequence shown here is derived from an EMBL/GenBank/DDBJ whole genome shotgun (WGS) entry which is preliminary data.</text>
</comment>
<keyword evidence="5 10" id="KW-0812">Transmembrane</keyword>
<dbReference type="InterPro" id="IPR019540">
    <property type="entry name" value="PtdIno-glycan_biosynth_class_S"/>
</dbReference>
<protein>
    <submittedName>
        <fullName evidence="11">Similar to Saccharomyces cerevisiae YDR434W GPI17 Transmembrane protein subunit of the glycosylphosphatidylinositol transamidase complex that adds GPIs to newly synthesized proteins</fullName>
    </submittedName>
</protein>
<accession>A0A0J9XHL3</accession>
<evidence type="ECO:0000256" key="5">
    <source>
        <dbReference type="ARBA" id="ARBA00022692"/>
    </source>
</evidence>
<dbReference type="UniPathway" id="UPA00196"/>
<comment type="subcellular location">
    <subcellularLocation>
        <location evidence="1">Endoplasmic reticulum membrane</location>
        <topology evidence="1">Multi-pass membrane protein</topology>
    </subcellularLocation>
</comment>
<dbReference type="AlphaFoldDB" id="A0A0J9XHL3"/>
<keyword evidence="6" id="KW-0256">Endoplasmic reticulum</keyword>
<evidence type="ECO:0000256" key="7">
    <source>
        <dbReference type="ARBA" id="ARBA00022989"/>
    </source>
</evidence>
<evidence type="ECO:0000256" key="2">
    <source>
        <dbReference type="ARBA" id="ARBA00004687"/>
    </source>
</evidence>
<keyword evidence="7 10" id="KW-1133">Transmembrane helix</keyword>
<evidence type="ECO:0000256" key="3">
    <source>
        <dbReference type="ARBA" id="ARBA00005316"/>
    </source>
</evidence>
<keyword evidence="4" id="KW-0337">GPI-anchor biosynthesis</keyword>
<comment type="pathway">
    <text evidence="2">Glycolipid biosynthesis; glycosylphosphatidylinositol-anchor biosynthesis.</text>
</comment>
<evidence type="ECO:0000256" key="8">
    <source>
        <dbReference type="ARBA" id="ARBA00023136"/>
    </source>
</evidence>
<keyword evidence="8 10" id="KW-0472">Membrane</keyword>
<dbReference type="EMBL" id="CCBN010000016">
    <property type="protein sequence ID" value="CDO56781.1"/>
    <property type="molecule type" value="Genomic_DNA"/>
</dbReference>
<evidence type="ECO:0000256" key="4">
    <source>
        <dbReference type="ARBA" id="ARBA00022502"/>
    </source>
</evidence>
<evidence type="ECO:0000313" key="12">
    <source>
        <dbReference type="Proteomes" id="UP000242525"/>
    </source>
</evidence>
<dbReference type="OrthoDB" id="28748at2759"/>
<dbReference type="Pfam" id="PF10510">
    <property type="entry name" value="PIG-S"/>
    <property type="match status" value="1"/>
</dbReference>
<gene>
    <name evidence="11" type="ORF">BN980_GECA16s03123g</name>
</gene>